<dbReference type="GO" id="GO:0000155">
    <property type="term" value="F:phosphorelay sensor kinase activity"/>
    <property type="evidence" value="ECO:0007669"/>
    <property type="project" value="InterPro"/>
</dbReference>
<dbReference type="Gene3D" id="1.20.5.1930">
    <property type="match status" value="1"/>
</dbReference>
<evidence type="ECO:0000256" key="5">
    <source>
        <dbReference type="ARBA" id="ARBA00022741"/>
    </source>
</evidence>
<evidence type="ECO:0000256" key="9">
    <source>
        <dbReference type="SAM" id="Coils"/>
    </source>
</evidence>
<dbReference type="GO" id="GO:0016020">
    <property type="term" value="C:membrane"/>
    <property type="evidence" value="ECO:0007669"/>
    <property type="project" value="InterPro"/>
</dbReference>
<evidence type="ECO:0000259" key="11">
    <source>
        <dbReference type="Pfam" id="PF07730"/>
    </source>
</evidence>
<evidence type="ECO:0000256" key="2">
    <source>
        <dbReference type="ARBA" id="ARBA00012438"/>
    </source>
</evidence>
<comment type="catalytic activity">
    <reaction evidence="1">
        <text>ATP + protein L-histidine = ADP + protein N-phospho-L-histidine.</text>
        <dbReference type="EC" id="2.7.13.3"/>
    </reaction>
</comment>
<evidence type="ECO:0000256" key="10">
    <source>
        <dbReference type="SAM" id="Phobius"/>
    </source>
</evidence>
<keyword evidence="5" id="KW-0547">Nucleotide-binding</keyword>
<evidence type="ECO:0000256" key="3">
    <source>
        <dbReference type="ARBA" id="ARBA00022553"/>
    </source>
</evidence>
<gene>
    <name evidence="12" type="ORF">C0184_09660</name>
</gene>
<feature type="transmembrane region" description="Helical" evidence="10">
    <location>
        <begin position="39"/>
        <end position="55"/>
    </location>
</feature>
<keyword evidence="3" id="KW-0597">Phosphoprotein</keyword>
<keyword evidence="10" id="KW-1133">Transmembrane helix</keyword>
<dbReference type="GO" id="GO:0005524">
    <property type="term" value="F:ATP binding"/>
    <property type="evidence" value="ECO:0007669"/>
    <property type="project" value="UniProtKB-KW"/>
</dbReference>
<feature type="transmembrane region" description="Helical" evidence="10">
    <location>
        <begin position="409"/>
        <end position="428"/>
    </location>
</feature>
<evidence type="ECO:0000256" key="6">
    <source>
        <dbReference type="ARBA" id="ARBA00022777"/>
    </source>
</evidence>
<feature type="coiled-coil region" evidence="9">
    <location>
        <begin position="429"/>
        <end position="463"/>
    </location>
</feature>
<keyword evidence="9" id="KW-0175">Coiled coil</keyword>
<reference evidence="12 13" key="1">
    <citation type="submission" date="2018-01" db="EMBL/GenBank/DDBJ databases">
        <title>Metagenomic assembled genomes from two thermal pools in the Uzon Caldera, Kamchatka, Russia.</title>
        <authorList>
            <person name="Wilkins L."/>
            <person name="Ettinger C."/>
        </authorList>
    </citation>
    <scope>NUCLEOTIDE SEQUENCE [LARGE SCALE GENOMIC DNA]</scope>
    <source>
        <strain evidence="12">ZAV-02</strain>
    </source>
</reference>
<evidence type="ECO:0000256" key="1">
    <source>
        <dbReference type="ARBA" id="ARBA00000085"/>
    </source>
</evidence>
<dbReference type="PANTHER" id="PTHR24421">
    <property type="entry name" value="NITRATE/NITRITE SENSOR PROTEIN NARX-RELATED"/>
    <property type="match status" value="1"/>
</dbReference>
<dbReference type="PANTHER" id="PTHR24421:SF10">
    <property type="entry name" value="NITRATE_NITRITE SENSOR PROTEIN NARQ"/>
    <property type="match status" value="1"/>
</dbReference>
<dbReference type="InterPro" id="IPR050482">
    <property type="entry name" value="Sensor_HK_TwoCompSys"/>
</dbReference>
<proteinExistence type="predicted"/>
<comment type="caution">
    <text evidence="12">The sequence shown here is derived from an EMBL/GenBank/DDBJ whole genome shotgun (WGS) entry which is preliminary data.</text>
</comment>
<evidence type="ECO:0000256" key="7">
    <source>
        <dbReference type="ARBA" id="ARBA00022840"/>
    </source>
</evidence>
<feature type="transmembrane region" description="Helical" evidence="10">
    <location>
        <begin position="92"/>
        <end position="120"/>
    </location>
</feature>
<dbReference type="EC" id="2.7.13.3" evidence="2"/>
<evidence type="ECO:0000313" key="12">
    <source>
        <dbReference type="EMBL" id="PMP79847.1"/>
    </source>
</evidence>
<keyword evidence="8" id="KW-0902">Two-component regulatory system</keyword>
<evidence type="ECO:0000256" key="4">
    <source>
        <dbReference type="ARBA" id="ARBA00022679"/>
    </source>
</evidence>
<feature type="transmembrane region" description="Helical" evidence="10">
    <location>
        <begin position="132"/>
        <end position="156"/>
    </location>
</feature>
<organism evidence="12 13">
    <name type="scientific">Chloroflexus aggregans</name>
    <dbReference type="NCBI Taxonomy" id="152260"/>
    <lineage>
        <taxon>Bacteria</taxon>
        <taxon>Bacillati</taxon>
        <taxon>Chloroflexota</taxon>
        <taxon>Chloroflexia</taxon>
        <taxon>Chloroflexales</taxon>
        <taxon>Chloroflexineae</taxon>
        <taxon>Chloroflexaceae</taxon>
        <taxon>Chloroflexus</taxon>
    </lineage>
</organism>
<dbReference type="InterPro" id="IPR011712">
    <property type="entry name" value="Sig_transdc_His_kin_sub3_dim/P"/>
</dbReference>
<dbReference type="InterPro" id="IPR036890">
    <property type="entry name" value="HATPase_C_sf"/>
</dbReference>
<dbReference type="Pfam" id="PF07730">
    <property type="entry name" value="HisKA_3"/>
    <property type="match status" value="1"/>
</dbReference>
<feature type="transmembrane region" description="Helical" evidence="10">
    <location>
        <begin position="67"/>
        <end position="86"/>
    </location>
</feature>
<keyword evidence="4" id="KW-0808">Transferase</keyword>
<dbReference type="EMBL" id="PNIQ01000642">
    <property type="protein sequence ID" value="PMP79847.1"/>
    <property type="molecule type" value="Genomic_DNA"/>
</dbReference>
<feature type="domain" description="Signal transduction histidine kinase subgroup 3 dimerisation and phosphoacceptor" evidence="11">
    <location>
        <begin position="465"/>
        <end position="520"/>
    </location>
</feature>
<dbReference type="SUPFAM" id="SSF55874">
    <property type="entry name" value="ATPase domain of HSP90 chaperone/DNA topoisomerase II/histidine kinase"/>
    <property type="match status" value="1"/>
</dbReference>
<dbReference type="Proteomes" id="UP000243376">
    <property type="component" value="Unassembled WGS sequence"/>
</dbReference>
<dbReference type="AlphaFoldDB" id="A0A2J6X3J2"/>
<accession>A0A2J6X3J2</accession>
<dbReference type="Gene3D" id="3.30.565.10">
    <property type="entry name" value="Histidine kinase-like ATPase, C-terminal domain"/>
    <property type="match status" value="1"/>
</dbReference>
<feature type="transmembrane region" description="Helical" evidence="10">
    <location>
        <begin position="287"/>
        <end position="306"/>
    </location>
</feature>
<dbReference type="GO" id="GO:0046983">
    <property type="term" value="F:protein dimerization activity"/>
    <property type="evidence" value="ECO:0007669"/>
    <property type="project" value="InterPro"/>
</dbReference>
<feature type="transmembrane region" description="Helical" evidence="10">
    <location>
        <begin position="340"/>
        <end position="373"/>
    </location>
</feature>
<name>A0A2J6X3J2_9CHLR</name>
<feature type="non-terminal residue" evidence="12">
    <location>
        <position position="607"/>
    </location>
</feature>
<evidence type="ECO:0000313" key="13">
    <source>
        <dbReference type="Proteomes" id="UP000243376"/>
    </source>
</evidence>
<keyword evidence="7" id="KW-0067">ATP-binding</keyword>
<sequence>MIRYQRTALAFLGLLSIVTLIAALSTVGDATLRNDWSRLAGMSTCLGVMLGLAWLTPLRLLKVGGRLTLIAIELAATACAQLLTAAPLIDYIYLVLVLQGIILFRPWLWTLMAVSVWIIWAIVRYQLSNDILIWLQSNLAIAFPAVCAIIAAFIYARHVHRSEQVQQKLQQMQQHYTTLSTLLRDVQQRVAREERQRLLNWLTGEVQQTLVYAEQGLTTALAMAQSNLNRLQTALDVPRTATATAIARLRATVQALRYVPNDTKPTPYRMLAGAFDEVLISSLPNNILAWLLPSLFVGLSLGLVFLQSRPPSLPILLWLVVLGGLLIVTNAYTQYVRRSIFIQIGLVVQTITITLMAALTNLLPLLWGLLLVAWQMTSRLSRWQLLFFSGIWLPLLMMIGYIQPSFRDSTTIMSLLVAVMLVSGPLLLARRQLRRRQQVEQQVQLLETEIKQQTDEVQRITIAAERSRLAREVHDDLGSKLVLMNLELQLATELAGEDPAKARDHLANSRELLHSAWRSLLAVADAELPFQPATLVPALHRLTQQCAQSTQATVTIDIEGDLAQLSAQVAHCIYRTVQEGLTNACKHAHAATMHVQVRAADGYVVVT</sequence>
<protein>
    <recommendedName>
        <fullName evidence="2">histidine kinase</fullName>
        <ecNumber evidence="2">2.7.13.3</ecNumber>
    </recommendedName>
</protein>
<evidence type="ECO:0000256" key="8">
    <source>
        <dbReference type="ARBA" id="ARBA00023012"/>
    </source>
</evidence>
<keyword evidence="10" id="KW-0472">Membrane</keyword>
<keyword evidence="10" id="KW-0812">Transmembrane</keyword>
<feature type="transmembrane region" description="Helical" evidence="10">
    <location>
        <begin position="385"/>
        <end position="403"/>
    </location>
</feature>
<feature type="transmembrane region" description="Helical" evidence="10">
    <location>
        <begin position="313"/>
        <end position="334"/>
    </location>
</feature>
<keyword evidence="6 12" id="KW-0418">Kinase</keyword>